<gene>
    <name evidence="1" type="ORF">AWJ20_1547</name>
</gene>
<dbReference type="RefSeq" id="XP_018735740.1">
    <property type="nucleotide sequence ID" value="XM_018878436.1"/>
</dbReference>
<dbReference type="OrthoDB" id="15893at2759"/>
<dbReference type="InterPro" id="IPR039196">
    <property type="entry name" value="Fmc1"/>
</dbReference>
<dbReference type="GeneID" id="30033361"/>
<dbReference type="Proteomes" id="UP000189580">
    <property type="component" value="Chromosome a"/>
</dbReference>
<proteinExistence type="predicted"/>
<dbReference type="GO" id="GO:0033615">
    <property type="term" value="P:mitochondrial proton-transporting ATP synthase complex assembly"/>
    <property type="evidence" value="ECO:0007669"/>
    <property type="project" value="InterPro"/>
</dbReference>
<accession>A0A161HX34</accession>
<dbReference type="PANTHER" id="PTHR28015:SF1">
    <property type="entry name" value="ATP SYNTHASE ASSEMBLY FACTOR FMC1, MITOCHONDRIAL"/>
    <property type="match status" value="1"/>
</dbReference>
<reference evidence="1 2" key="1">
    <citation type="submission" date="2016-02" db="EMBL/GenBank/DDBJ databases">
        <title>Complete genome sequence and transcriptome regulation of the pentose utilising yeast Sugiyamaella lignohabitans.</title>
        <authorList>
            <person name="Bellasio M."/>
            <person name="Peymann A."/>
            <person name="Valli M."/>
            <person name="Sipitzky M."/>
            <person name="Graf A."/>
            <person name="Sauer M."/>
            <person name="Marx H."/>
            <person name="Mattanovich D."/>
        </authorList>
    </citation>
    <scope>NUCLEOTIDE SEQUENCE [LARGE SCALE GENOMIC DNA]</scope>
    <source>
        <strain evidence="1 2">CBS 10342</strain>
    </source>
</reference>
<dbReference type="PANTHER" id="PTHR28015">
    <property type="entry name" value="ATP SYNTHASE ASSEMBLY FACTOR FMC1, MITOCHONDRIAL"/>
    <property type="match status" value="1"/>
</dbReference>
<dbReference type="GO" id="GO:0005759">
    <property type="term" value="C:mitochondrial matrix"/>
    <property type="evidence" value="ECO:0007669"/>
    <property type="project" value="TreeGrafter"/>
</dbReference>
<dbReference type="EMBL" id="CP014501">
    <property type="protein sequence ID" value="ANB13263.1"/>
    <property type="molecule type" value="Genomic_DNA"/>
</dbReference>
<evidence type="ECO:0000313" key="1">
    <source>
        <dbReference type="EMBL" id="ANB13263.1"/>
    </source>
</evidence>
<dbReference type="AlphaFoldDB" id="A0A161HX34"/>
<sequence>MSTITARGLYRKLYRELARQHLTAAEAQTAQDAKKKEALLQYRKLQGLDSGDGAKSSVAPENRIYKADTLRNVFNSSDPTEANLLFGYEIGEYLKSQRAYKSLLERYNPGANMEDEERIRLSARRVGLNLPEESS</sequence>
<protein>
    <submittedName>
        <fullName evidence="1">Uncharacterized protein</fullName>
    </submittedName>
</protein>
<name>A0A161HX34_9ASCO</name>
<dbReference type="Pfam" id="PF13233">
    <property type="entry name" value="Complex1_LYR_2"/>
    <property type="match status" value="1"/>
</dbReference>
<organism evidence="1 2">
    <name type="scientific">Sugiyamaella lignohabitans</name>
    <dbReference type="NCBI Taxonomy" id="796027"/>
    <lineage>
        <taxon>Eukaryota</taxon>
        <taxon>Fungi</taxon>
        <taxon>Dikarya</taxon>
        <taxon>Ascomycota</taxon>
        <taxon>Saccharomycotina</taxon>
        <taxon>Dipodascomycetes</taxon>
        <taxon>Dipodascales</taxon>
        <taxon>Trichomonascaceae</taxon>
        <taxon>Sugiyamaella</taxon>
    </lineage>
</organism>
<evidence type="ECO:0000313" key="2">
    <source>
        <dbReference type="Proteomes" id="UP000189580"/>
    </source>
</evidence>
<dbReference type="KEGG" id="slb:AWJ20_1547"/>
<keyword evidence="2" id="KW-1185">Reference proteome</keyword>